<feature type="transmembrane region" description="Helical" evidence="2">
    <location>
        <begin position="223"/>
        <end position="245"/>
    </location>
</feature>
<feature type="transmembrane region" description="Helical" evidence="2">
    <location>
        <begin position="181"/>
        <end position="203"/>
    </location>
</feature>
<feature type="compositionally biased region" description="Polar residues" evidence="1">
    <location>
        <begin position="477"/>
        <end position="494"/>
    </location>
</feature>
<feature type="transmembrane region" description="Helical" evidence="2">
    <location>
        <begin position="91"/>
        <end position="114"/>
    </location>
</feature>
<dbReference type="PANTHER" id="PTHR35270:SF2">
    <property type="entry name" value="FUSELESS, ISOFORM A"/>
    <property type="match status" value="1"/>
</dbReference>
<sequence>MESENRGKRDYLLFVVDVLISCAILTPLSVAFWRGTWMLINFYILPNDAEIRGWLNIGIALVLITAAYFLDGTFKHHIKKLQINNNFCNKIIVVLFTRVYTYVFAVSNVSHWTGVWELCTIYLGKTWLGTIIPACSAAVLLMLLRGYCNVVHFVPLGIARDGTSSHFKCTTRFKTKYESNWWRHILDVLLTTVVIHSLVVVYWRGMWMFLDIFLFPRDVFLSAMTSFALGYLVTIAMIPAQFPAARAWDTLRNKPLMIRLLFEDSYSIVASLGPILLWRGYWMLYDEYIFPNNAQLSYWITHAIGFCVMVAMITGNTLLGRGCMVDGGSQNTTTFTLQYLEDLLREKTGYKDNFSIASTDTIRDENDLTVAHITTNYQPQTPKLEIIPSVSHTLCQNNPPRIAPEEGTMLKGCWDEPDILVPVPDGQGGLYTVEYRERRQFQLPSVKRSNTLPPLRYNQRYARSTIGRSNQDRFDSQRSSTLPTMNQGSLNRNIPKSAMKSGIQKSNTMPPLRFNTIIQYDTPNNYDSVPDNASSHLATTPINRSFKSPTYSGAQRSSTLPAMTSSNINTTPIMFNTTPIRYDPTPIRKDLVPANSNAIPETKTLRKNAASMGRTNLYDSFETQKSKSTMNPLRSTGKAQQSVSPSWTPVRRSNTLPSNSTPYLTRWSIVNINRNEPTFRGEFHDDHGFHSSSKFTNPERYGFLNEKSGYTPVGLNNPGFVTTGPWSDDSKLKTRFRENLGESGRSGREKPGRRKGKIRSWRSFSVYV</sequence>
<feature type="transmembrane region" description="Helical" evidence="2">
    <location>
        <begin position="53"/>
        <end position="70"/>
    </location>
</feature>
<evidence type="ECO:0000313" key="3">
    <source>
        <dbReference type="EMBL" id="CAH1792614.1"/>
    </source>
</evidence>
<name>A0A8S4PG47_OWEFU</name>
<keyword evidence="2" id="KW-0812">Transmembrane</keyword>
<gene>
    <name evidence="3" type="ORF">OFUS_LOCUS17558</name>
</gene>
<feature type="region of interest" description="Disordered" evidence="1">
    <location>
        <begin position="468"/>
        <end position="495"/>
    </location>
</feature>
<comment type="caution">
    <text evidence="3">The sequence shown here is derived from an EMBL/GenBank/DDBJ whole genome shotgun (WGS) entry which is preliminary data.</text>
</comment>
<dbReference type="PANTHER" id="PTHR35270">
    <property type="entry name" value="FUSELESS, ISOFORM A"/>
    <property type="match status" value="1"/>
</dbReference>
<keyword evidence="2" id="KW-1133">Transmembrane helix</keyword>
<accession>A0A8S4PG47</accession>
<dbReference type="Pfam" id="PF15993">
    <property type="entry name" value="Fuseless"/>
    <property type="match status" value="1"/>
</dbReference>
<dbReference type="Proteomes" id="UP000749559">
    <property type="component" value="Unassembled WGS sequence"/>
</dbReference>
<feature type="transmembrane region" description="Helical" evidence="2">
    <location>
        <begin position="266"/>
        <end position="284"/>
    </location>
</feature>
<evidence type="ECO:0000256" key="1">
    <source>
        <dbReference type="SAM" id="MobiDB-lite"/>
    </source>
</evidence>
<keyword evidence="2" id="KW-0472">Membrane</keyword>
<feature type="transmembrane region" description="Helical" evidence="2">
    <location>
        <begin position="126"/>
        <end position="144"/>
    </location>
</feature>
<reference evidence="3" key="1">
    <citation type="submission" date="2022-03" db="EMBL/GenBank/DDBJ databases">
        <authorList>
            <person name="Martin C."/>
        </authorList>
    </citation>
    <scope>NUCLEOTIDE SEQUENCE</scope>
</reference>
<feature type="transmembrane region" description="Helical" evidence="2">
    <location>
        <begin position="296"/>
        <end position="319"/>
    </location>
</feature>
<feature type="region of interest" description="Disordered" evidence="1">
    <location>
        <begin position="535"/>
        <end position="565"/>
    </location>
</feature>
<dbReference type="AlphaFoldDB" id="A0A8S4PG47"/>
<dbReference type="InterPro" id="IPR032751">
    <property type="entry name" value="Fuseless"/>
</dbReference>
<evidence type="ECO:0000313" key="4">
    <source>
        <dbReference type="Proteomes" id="UP000749559"/>
    </source>
</evidence>
<proteinExistence type="predicted"/>
<feature type="transmembrane region" description="Helical" evidence="2">
    <location>
        <begin position="12"/>
        <end position="33"/>
    </location>
</feature>
<protein>
    <submittedName>
        <fullName evidence="3">Uncharacterized protein</fullName>
    </submittedName>
</protein>
<keyword evidence="4" id="KW-1185">Reference proteome</keyword>
<feature type="region of interest" description="Disordered" evidence="1">
    <location>
        <begin position="623"/>
        <end position="660"/>
    </location>
</feature>
<dbReference type="OrthoDB" id="45313at2759"/>
<organism evidence="3 4">
    <name type="scientific">Owenia fusiformis</name>
    <name type="common">Polychaete worm</name>
    <dbReference type="NCBI Taxonomy" id="6347"/>
    <lineage>
        <taxon>Eukaryota</taxon>
        <taxon>Metazoa</taxon>
        <taxon>Spiralia</taxon>
        <taxon>Lophotrochozoa</taxon>
        <taxon>Annelida</taxon>
        <taxon>Polychaeta</taxon>
        <taxon>Sedentaria</taxon>
        <taxon>Canalipalpata</taxon>
        <taxon>Sabellida</taxon>
        <taxon>Oweniida</taxon>
        <taxon>Oweniidae</taxon>
        <taxon>Owenia</taxon>
    </lineage>
</organism>
<dbReference type="EMBL" id="CAIIXF020000008">
    <property type="protein sequence ID" value="CAH1792614.1"/>
    <property type="molecule type" value="Genomic_DNA"/>
</dbReference>
<evidence type="ECO:0000256" key="2">
    <source>
        <dbReference type="SAM" id="Phobius"/>
    </source>
</evidence>